<dbReference type="EMBL" id="FNVU01000003">
    <property type="protein sequence ID" value="SEG18506.1"/>
    <property type="molecule type" value="Genomic_DNA"/>
</dbReference>
<reference evidence="1 2" key="1">
    <citation type="submission" date="2016-10" db="EMBL/GenBank/DDBJ databases">
        <authorList>
            <person name="de Groot N.N."/>
        </authorList>
    </citation>
    <scope>NUCLEOTIDE SEQUENCE [LARGE SCALE GENOMIC DNA]</scope>
    <source>
        <strain evidence="1 2">CGMCC 4.2023</strain>
    </source>
</reference>
<dbReference type="Proteomes" id="UP000236754">
    <property type="component" value="Unassembled WGS sequence"/>
</dbReference>
<gene>
    <name evidence="1" type="ORF">SAMN05216223_103541</name>
</gene>
<sequence>MESTIGLFTTEPVKPRRSWKTLSDVELTAASTGTTTTACTVK</sequence>
<protein>
    <submittedName>
        <fullName evidence="1">Uncharacterized protein</fullName>
    </submittedName>
</protein>
<evidence type="ECO:0000313" key="1">
    <source>
        <dbReference type="EMBL" id="SEG18506.1"/>
    </source>
</evidence>
<evidence type="ECO:0000313" key="2">
    <source>
        <dbReference type="Proteomes" id="UP000236754"/>
    </source>
</evidence>
<organism evidence="1 2">
    <name type="scientific">Actinacidiphila yanglinensis</name>
    <dbReference type="NCBI Taxonomy" id="310779"/>
    <lineage>
        <taxon>Bacteria</taxon>
        <taxon>Bacillati</taxon>
        <taxon>Actinomycetota</taxon>
        <taxon>Actinomycetes</taxon>
        <taxon>Kitasatosporales</taxon>
        <taxon>Streptomycetaceae</taxon>
        <taxon>Actinacidiphila</taxon>
    </lineage>
</organism>
<keyword evidence="2" id="KW-1185">Reference proteome</keyword>
<accession>A0A1H5Y4P6</accession>
<dbReference type="AlphaFoldDB" id="A0A1H5Y4P6"/>
<proteinExistence type="predicted"/>
<name>A0A1H5Y4P6_9ACTN</name>